<evidence type="ECO:0008006" key="4">
    <source>
        <dbReference type="Google" id="ProtNLM"/>
    </source>
</evidence>
<evidence type="ECO:0000313" key="2">
    <source>
        <dbReference type="EMBL" id="ACV11465.1"/>
    </source>
</evidence>
<dbReference type="HOGENOM" id="CLU_1381381_0_0_2"/>
<proteinExistence type="predicted"/>
<accession>C7NN65</accession>
<feature type="region of interest" description="Disordered" evidence="1">
    <location>
        <begin position="102"/>
        <end position="126"/>
    </location>
</feature>
<evidence type="ECO:0000256" key="1">
    <source>
        <dbReference type="SAM" id="MobiDB-lite"/>
    </source>
</evidence>
<keyword evidence="3" id="KW-1185">Reference proteome</keyword>
<protein>
    <recommendedName>
        <fullName evidence="4">CHAT domain-containing protein</fullName>
    </recommendedName>
</protein>
<sequence length="197" mass="21027">MGRSESVLLLGFYHPRYVDPLRAWADRLRAAGCSVTEGYPDTWYPEDVLDALTAPRDLVVYFGHGEPGAWSGLGRIDAAAVASVGGEPHRLVLSACCSTFEGKRAGSEGSQKNSDGAAEGGDGERAQSVGAAFLEGGLAEAVVGYDDRIRHDDNRDVLDHLLAGYRTAIRDGDDGASAVLDRARRDPALRVAGQRER</sequence>
<dbReference type="RefSeq" id="WP_015789039.1">
    <property type="nucleotide sequence ID" value="NC_013158.1"/>
</dbReference>
<dbReference type="EMBL" id="CP001687">
    <property type="protein sequence ID" value="ACV11465.1"/>
    <property type="molecule type" value="Genomic_DNA"/>
</dbReference>
<dbReference type="AlphaFoldDB" id="C7NN65"/>
<feature type="region of interest" description="Disordered" evidence="1">
    <location>
        <begin position="176"/>
        <end position="197"/>
    </location>
</feature>
<name>C7NN65_HALUD</name>
<gene>
    <name evidence="2" type="ordered locus">Huta_1289</name>
</gene>
<feature type="compositionally biased region" description="Basic and acidic residues" evidence="1">
    <location>
        <begin position="181"/>
        <end position="197"/>
    </location>
</feature>
<dbReference type="GeneID" id="8383565"/>
<evidence type="ECO:0000313" key="3">
    <source>
        <dbReference type="Proteomes" id="UP000002071"/>
    </source>
</evidence>
<dbReference type="Proteomes" id="UP000002071">
    <property type="component" value="Chromosome"/>
</dbReference>
<organism evidence="2 3">
    <name type="scientific">Halorhabdus utahensis (strain DSM 12940 / JCM 11049 / AX-2)</name>
    <dbReference type="NCBI Taxonomy" id="519442"/>
    <lineage>
        <taxon>Archaea</taxon>
        <taxon>Methanobacteriati</taxon>
        <taxon>Methanobacteriota</taxon>
        <taxon>Stenosarchaea group</taxon>
        <taxon>Halobacteria</taxon>
        <taxon>Halobacteriales</taxon>
        <taxon>Haloarculaceae</taxon>
        <taxon>Halorhabdus</taxon>
    </lineage>
</organism>
<dbReference type="STRING" id="519442.Huta_1289"/>
<dbReference type="KEGG" id="hut:Huta_1289"/>
<reference evidence="2 3" key="1">
    <citation type="journal article" date="2009" name="Stand. Genomic Sci.">
        <title>Complete genome sequence of Halorhabdus utahensis type strain (AX-2).</title>
        <authorList>
            <person name="Anderson I."/>
            <person name="Tindall B.J."/>
            <person name="Pomrenke H."/>
            <person name="Goker M."/>
            <person name="Lapidus A."/>
            <person name="Nolan M."/>
            <person name="Copeland A."/>
            <person name="Glavina Del Rio T."/>
            <person name="Chen F."/>
            <person name="Tice H."/>
            <person name="Cheng J.F."/>
            <person name="Lucas S."/>
            <person name="Chertkov O."/>
            <person name="Bruce D."/>
            <person name="Brettin T."/>
            <person name="Detter J.C."/>
            <person name="Han C."/>
            <person name="Goodwin L."/>
            <person name="Land M."/>
            <person name="Hauser L."/>
            <person name="Chang Y.J."/>
            <person name="Jeffries C.D."/>
            <person name="Pitluck S."/>
            <person name="Pati A."/>
            <person name="Mavromatis K."/>
            <person name="Ivanova N."/>
            <person name="Ovchinnikova G."/>
            <person name="Chen A."/>
            <person name="Palaniappan K."/>
            <person name="Chain P."/>
            <person name="Rohde M."/>
            <person name="Bristow J."/>
            <person name="Eisen J.A."/>
            <person name="Markowitz V."/>
            <person name="Hugenholtz P."/>
            <person name="Kyrpides N.C."/>
            <person name="Klenk H.P."/>
        </authorList>
    </citation>
    <scope>NUCLEOTIDE SEQUENCE [LARGE SCALE GENOMIC DNA]</scope>
    <source>
        <strain evidence="3">DSM 12940 / JCM 11049 / AX-2</strain>
    </source>
</reference>